<organism evidence="1 2">
    <name type="scientific">Xenorhabdus poinarii G6</name>
    <dbReference type="NCBI Taxonomy" id="1354304"/>
    <lineage>
        <taxon>Bacteria</taxon>
        <taxon>Pseudomonadati</taxon>
        <taxon>Pseudomonadota</taxon>
        <taxon>Gammaproteobacteria</taxon>
        <taxon>Enterobacterales</taxon>
        <taxon>Morganellaceae</taxon>
        <taxon>Xenorhabdus</taxon>
    </lineage>
</organism>
<protein>
    <submittedName>
        <fullName evidence="1">Uncharacterized protein</fullName>
    </submittedName>
</protein>
<accession>A0A068R1Q3</accession>
<evidence type="ECO:0000313" key="2">
    <source>
        <dbReference type="Proteomes" id="UP000032735"/>
    </source>
</evidence>
<name>A0A068R1Q3_9GAMM</name>
<dbReference type="OrthoDB" id="6437620at2"/>
<proteinExistence type="predicted"/>
<dbReference type="RefSeq" id="WP_045958132.1">
    <property type="nucleotide sequence ID" value="NZ_FO704551.1"/>
</dbReference>
<dbReference type="AlphaFoldDB" id="A0A068R1Q3"/>
<gene>
    <name evidence="1" type="ORF">XPG1_1161</name>
</gene>
<evidence type="ECO:0000313" key="1">
    <source>
        <dbReference type="EMBL" id="CDG20816.1"/>
    </source>
</evidence>
<dbReference type="KEGG" id="xpo:XPG1_1161"/>
<dbReference type="EMBL" id="FO704551">
    <property type="protein sequence ID" value="CDG20816.1"/>
    <property type="molecule type" value="Genomic_DNA"/>
</dbReference>
<sequence>MAAITSTKISPLANKLEVGHKVTFSVKLTSNKPIDNNKYIIVENGYIQNIKFDNLKVPLVYKNESGMFTATAEFGFTVLAKIGGVGSNVNNDDSISFAINTDAKSDATVFPNMPHTYNSKIKVNPVSSNKIDITINKNADLVIGQKVSFFVELNSDNPIVPAGNITIKNISSNIKFDQDTTKPIPLYSQVGNKASAQLSFTVLDGVLGGTPAQDGDAITFVIHTDASTSEGHFGSVLFNGTANEIDVDSLALFVENPFLQVLSESGQQHPTAIYTYLKNRNTQKPLVGTPIFITSQKRNQIEEFKFKDGDRNNPIMLEEEGNTKGLIIASKEDGLVRFYLYPQTARISIVNLWSYIISYTADIKREAKQVIYAVNYIKPTFFNSIGMPDISGYSTAGIRADSILPYFMVSISGDPRISKGDMVLFFVNKLNSTKPPKFTGYTELIGDLQTQLDRYSMKLPYTIFEQLVPSEFSYAVVKPDELALYSETLPVTYLGGAPYVPEQEAKRSYELCIVHPSTGVDPDVFIPADNNIVYDNIKKYPNNKYDGLFIEIVRLKSNNTDSKLNPVPLNIKDITLNMYINSDNKSFTKSYNQQIDLADISGPGNKDSIFFHIPYDDIVGVKWRGNISFDYQFFKDEVIQYSVVWNGYIDTESLGSSGRGLS</sequence>
<dbReference type="HOGENOM" id="CLU_027425_0_0_6"/>
<reference evidence="1 2" key="1">
    <citation type="submission" date="2013-07" db="EMBL/GenBank/DDBJ databases">
        <authorList>
            <person name="Genoscope - CEA"/>
        </authorList>
    </citation>
    <scope>NUCLEOTIDE SEQUENCE [LARGE SCALE GENOMIC DNA]</scope>
    <source>
        <strain evidence="1 2">G6</strain>
    </source>
</reference>
<dbReference type="Proteomes" id="UP000032735">
    <property type="component" value="Chromosome"/>
</dbReference>
<keyword evidence="2" id="KW-1185">Reference proteome</keyword>